<dbReference type="KEGG" id="qsa:O6P43_026810"/>
<proteinExistence type="predicted"/>
<sequence length="168" mass="18961">MSSQEPHLRGTDLASNHGVVVENPPPVQRVLDPTPDLLGDEFFPLSGKPYFHVVLSKSNVRPLYLMGIPVKIQQILPCTKIPTVLSYRGKKWKMLYNGKNVKHKRFDGSWRTFVNDNKLKVGDACVFELMEKSEKGLNFRVQILRGDIPSKFLNMVNGESINAPIMIG</sequence>
<dbReference type="Gene3D" id="2.40.330.10">
    <property type="entry name" value="DNA-binding pseudobarrel domain"/>
    <property type="match status" value="1"/>
</dbReference>
<dbReference type="PANTHER" id="PTHR31391:SF64">
    <property type="entry name" value="B3 DOMAIN-CONTAINING PROTEIN OS06G0112300"/>
    <property type="match status" value="1"/>
</dbReference>
<keyword evidence="2" id="KW-0805">Transcription regulation</keyword>
<evidence type="ECO:0000256" key="1">
    <source>
        <dbReference type="ARBA" id="ARBA00004123"/>
    </source>
</evidence>
<comment type="subcellular location">
    <subcellularLocation>
        <location evidence="1">Nucleus</location>
    </subcellularLocation>
</comment>
<accession>A0AAD7L3M5</accession>
<evidence type="ECO:0000313" key="9">
    <source>
        <dbReference type="Proteomes" id="UP001163823"/>
    </source>
</evidence>
<evidence type="ECO:0000313" key="8">
    <source>
        <dbReference type="EMBL" id="KAJ7950648.1"/>
    </source>
</evidence>
<dbReference type="SMART" id="SM01019">
    <property type="entry name" value="B3"/>
    <property type="match status" value="1"/>
</dbReference>
<dbReference type="SUPFAM" id="SSF101936">
    <property type="entry name" value="DNA-binding pseudobarrel domain"/>
    <property type="match status" value="1"/>
</dbReference>
<dbReference type="EMBL" id="JARAOO010000011">
    <property type="protein sequence ID" value="KAJ7950648.1"/>
    <property type="molecule type" value="Genomic_DNA"/>
</dbReference>
<keyword evidence="3" id="KW-0238">DNA-binding</keyword>
<dbReference type="Pfam" id="PF02362">
    <property type="entry name" value="B3"/>
    <property type="match status" value="1"/>
</dbReference>
<dbReference type="PANTHER" id="PTHR31391">
    <property type="entry name" value="B3 DOMAIN-CONTAINING PROTEIN OS11G0197600-RELATED"/>
    <property type="match status" value="1"/>
</dbReference>
<evidence type="ECO:0000256" key="5">
    <source>
        <dbReference type="ARBA" id="ARBA00023242"/>
    </source>
</evidence>
<evidence type="ECO:0000256" key="6">
    <source>
        <dbReference type="SAM" id="MobiDB-lite"/>
    </source>
</evidence>
<dbReference type="Proteomes" id="UP001163823">
    <property type="component" value="Chromosome 11"/>
</dbReference>
<dbReference type="AlphaFoldDB" id="A0AAD7L3M5"/>
<dbReference type="CDD" id="cd10017">
    <property type="entry name" value="B3_DNA"/>
    <property type="match status" value="1"/>
</dbReference>
<dbReference type="InterPro" id="IPR044837">
    <property type="entry name" value="REM16-like"/>
</dbReference>
<dbReference type="InterPro" id="IPR003340">
    <property type="entry name" value="B3_DNA-bd"/>
</dbReference>
<protein>
    <submittedName>
        <fullName evidence="8">B3 domain-containing protein</fullName>
    </submittedName>
</protein>
<organism evidence="8 9">
    <name type="scientific">Quillaja saponaria</name>
    <name type="common">Soap bark tree</name>
    <dbReference type="NCBI Taxonomy" id="32244"/>
    <lineage>
        <taxon>Eukaryota</taxon>
        <taxon>Viridiplantae</taxon>
        <taxon>Streptophyta</taxon>
        <taxon>Embryophyta</taxon>
        <taxon>Tracheophyta</taxon>
        <taxon>Spermatophyta</taxon>
        <taxon>Magnoliopsida</taxon>
        <taxon>eudicotyledons</taxon>
        <taxon>Gunneridae</taxon>
        <taxon>Pentapetalae</taxon>
        <taxon>rosids</taxon>
        <taxon>fabids</taxon>
        <taxon>Fabales</taxon>
        <taxon>Quillajaceae</taxon>
        <taxon>Quillaja</taxon>
    </lineage>
</organism>
<dbReference type="PROSITE" id="PS50863">
    <property type="entry name" value="B3"/>
    <property type="match status" value="1"/>
</dbReference>
<keyword evidence="9" id="KW-1185">Reference proteome</keyword>
<keyword evidence="4" id="KW-0804">Transcription</keyword>
<dbReference type="InterPro" id="IPR015300">
    <property type="entry name" value="DNA-bd_pseudobarrel_sf"/>
</dbReference>
<feature type="region of interest" description="Disordered" evidence="6">
    <location>
        <begin position="1"/>
        <end position="20"/>
    </location>
</feature>
<dbReference type="GO" id="GO:0005634">
    <property type="term" value="C:nucleus"/>
    <property type="evidence" value="ECO:0007669"/>
    <property type="project" value="UniProtKB-SubCell"/>
</dbReference>
<comment type="caution">
    <text evidence="8">The sequence shown here is derived from an EMBL/GenBank/DDBJ whole genome shotgun (WGS) entry which is preliminary data.</text>
</comment>
<feature type="domain" description="TF-B3" evidence="7">
    <location>
        <begin position="51"/>
        <end position="147"/>
    </location>
</feature>
<reference evidence="8" key="1">
    <citation type="journal article" date="2023" name="Science">
        <title>Elucidation of the pathway for biosynthesis of saponin adjuvants from the soapbark tree.</title>
        <authorList>
            <person name="Reed J."/>
            <person name="Orme A."/>
            <person name="El-Demerdash A."/>
            <person name="Owen C."/>
            <person name="Martin L.B.B."/>
            <person name="Misra R.C."/>
            <person name="Kikuchi S."/>
            <person name="Rejzek M."/>
            <person name="Martin A.C."/>
            <person name="Harkess A."/>
            <person name="Leebens-Mack J."/>
            <person name="Louveau T."/>
            <person name="Stephenson M.J."/>
            <person name="Osbourn A."/>
        </authorList>
    </citation>
    <scope>NUCLEOTIDE SEQUENCE</scope>
    <source>
        <strain evidence="8">S10</strain>
    </source>
</reference>
<keyword evidence="5" id="KW-0539">Nucleus</keyword>
<evidence type="ECO:0000256" key="3">
    <source>
        <dbReference type="ARBA" id="ARBA00023125"/>
    </source>
</evidence>
<name>A0AAD7L3M5_QUISA</name>
<evidence type="ECO:0000256" key="4">
    <source>
        <dbReference type="ARBA" id="ARBA00023163"/>
    </source>
</evidence>
<gene>
    <name evidence="8" type="ORF">O6P43_026810</name>
</gene>
<evidence type="ECO:0000256" key="2">
    <source>
        <dbReference type="ARBA" id="ARBA00023015"/>
    </source>
</evidence>
<evidence type="ECO:0000259" key="7">
    <source>
        <dbReference type="PROSITE" id="PS50863"/>
    </source>
</evidence>
<dbReference type="GO" id="GO:0003677">
    <property type="term" value="F:DNA binding"/>
    <property type="evidence" value="ECO:0007669"/>
    <property type="project" value="UniProtKB-KW"/>
</dbReference>
<feature type="compositionally biased region" description="Basic and acidic residues" evidence="6">
    <location>
        <begin position="1"/>
        <end position="10"/>
    </location>
</feature>